<dbReference type="Proteomes" id="UP000789396">
    <property type="component" value="Unassembled WGS sequence"/>
</dbReference>
<feature type="non-terminal residue" evidence="1">
    <location>
        <position position="145"/>
    </location>
</feature>
<dbReference type="OrthoDB" id="10505915at2759"/>
<gene>
    <name evidence="1" type="ORF">RFULGI_LOCUS18798</name>
</gene>
<evidence type="ECO:0000313" key="2">
    <source>
        <dbReference type="Proteomes" id="UP000789396"/>
    </source>
</evidence>
<feature type="non-terminal residue" evidence="1">
    <location>
        <position position="1"/>
    </location>
</feature>
<organism evidence="1 2">
    <name type="scientific">Racocetra fulgida</name>
    <dbReference type="NCBI Taxonomy" id="60492"/>
    <lineage>
        <taxon>Eukaryota</taxon>
        <taxon>Fungi</taxon>
        <taxon>Fungi incertae sedis</taxon>
        <taxon>Mucoromycota</taxon>
        <taxon>Glomeromycotina</taxon>
        <taxon>Glomeromycetes</taxon>
        <taxon>Diversisporales</taxon>
        <taxon>Gigasporaceae</taxon>
        <taxon>Racocetra</taxon>
    </lineage>
</organism>
<proteinExistence type="predicted"/>
<protein>
    <submittedName>
        <fullName evidence="1">19506_t:CDS:1</fullName>
    </submittedName>
</protein>
<sequence>KLCWSSTKQIILYEWTQFDNDATFTNMTQSPLVFESQITWVYKYRQCLMVTTEKQIYQDEKEIENLITLEKQVANSNNYDKTILKKRATQLKSEGWENAQQIIQSLEYKLKITTSELQNTYKRLYRLQKKVLNLQEILEREFVSS</sequence>
<dbReference type="EMBL" id="CAJVPZ010085480">
    <property type="protein sequence ID" value="CAG8811490.1"/>
    <property type="molecule type" value="Genomic_DNA"/>
</dbReference>
<reference evidence="1" key="1">
    <citation type="submission" date="2021-06" db="EMBL/GenBank/DDBJ databases">
        <authorList>
            <person name="Kallberg Y."/>
            <person name="Tangrot J."/>
            <person name="Rosling A."/>
        </authorList>
    </citation>
    <scope>NUCLEOTIDE SEQUENCE</scope>
    <source>
        <strain evidence="1">IN212</strain>
    </source>
</reference>
<name>A0A9N9K745_9GLOM</name>
<dbReference type="AlphaFoldDB" id="A0A9N9K745"/>
<comment type="caution">
    <text evidence="1">The sequence shown here is derived from an EMBL/GenBank/DDBJ whole genome shotgun (WGS) entry which is preliminary data.</text>
</comment>
<evidence type="ECO:0000313" key="1">
    <source>
        <dbReference type="EMBL" id="CAG8811490.1"/>
    </source>
</evidence>
<accession>A0A9N9K745</accession>
<keyword evidence="2" id="KW-1185">Reference proteome</keyword>